<evidence type="ECO:0000313" key="5">
    <source>
        <dbReference type="EMBL" id="KAG8222495.1"/>
    </source>
</evidence>
<sequence>MEPHDVVGSILRKITNHHSCQRRIGQGPPQRSKAADLVFAVQRKDCAALENLVNNGADPNSALQSVTPLAYAVWEGLVDCVATLLRLGANPNLRAIDNAGRMEPPLMSAIRLGHPSSICVLLLENGADTNAKDFYGHTPLWAAVYSRRGDIIRLVLRHGAKVREWDRGKEVTPIWSECPLYQAILQGRQLWKFLVSAGASPRAVDGNGLAPLHHAVKRGDFEMVKHLVLGLGAPPVPPFGMERDAWLSDEVTTEIREWLLNEMQSPAPLIRICRLRIRLHLSECNDGRAVPLYIRRLPLPQQLIRYLLLDPLEP</sequence>
<dbReference type="SUPFAM" id="SSF158235">
    <property type="entry name" value="SOCS box-like"/>
    <property type="match status" value="1"/>
</dbReference>
<dbReference type="Pfam" id="PF00023">
    <property type="entry name" value="Ank"/>
    <property type="match status" value="1"/>
</dbReference>
<evidence type="ECO:0000313" key="6">
    <source>
        <dbReference type="Proteomes" id="UP000792457"/>
    </source>
</evidence>
<dbReference type="Pfam" id="PF07525">
    <property type="entry name" value="SOCS_box"/>
    <property type="match status" value="1"/>
</dbReference>
<gene>
    <name evidence="5" type="ORF">J437_LFUL009598</name>
</gene>
<evidence type="ECO:0000256" key="1">
    <source>
        <dbReference type="ARBA" id="ARBA00022737"/>
    </source>
</evidence>
<dbReference type="Proteomes" id="UP000792457">
    <property type="component" value="Unassembled WGS sequence"/>
</dbReference>
<feature type="repeat" description="ANK" evidence="3">
    <location>
        <begin position="135"/>
        <end position="167"/>
    </location>
</feature>
<protein>
    <recommendedName>
        <fullName evidence="4">SOCS box domain-containing protein</fullName>
    </recommendedName>
</protein>
<proteinExistence type="predicted"/>
<keyword evidence="2 3" id="KW-0040">ANK repeat</keyword>
<dbReference type="AlphaFoldDB" id="A0A8K0JV74"/>
<evidence type="ECO:0000256" key="2">
    <source>
        <dbReference type="ARBA" id="ARBA00023043"/>
    </source>
</evidence>
<dbReference type="CDD" id="cd03716">
    <property type="entry name" value="SOCS_ASB_like"/>
    <property type="match status" value="1"/>
</dbReference>
<dbReference type="Pfam" id="PF13637">
    <property type="entry name" value="Ank_4"/>
    <property type="match status" value="1"/>
</dbReference>
<dbReference type="Pfam" id="PF12796">
    <property type="entry name" value="Ank_2"/>
    <property type="match status" value="1"/>
</dbReference>
<keyword evidence="1" id="KW-0677">Repeat</keyword>
<dbReference type="OrthoDB" id="496981at2759"/>
<dbReference type="EMBL" id="KZ308136">
    <property type="protein sequence ID" value="KAG8222495.1"/>
    <property type="molecule type" value="Genomic_DNA"/>
</dbReference>
<accession>A0A8K0JV74</accession>
<evidence type="ECO:0000259" key="4">
    <source>
        <dbReference type="PROSITE" id="PS50225"/>
    </source>
</evidence>
<dbReference type="SUPFAM" id="SSF48403">
    <property type="entry name" value="Ankyrin repeat"/>
    <property type="match status" value="1"/>
</dbReference>
<dbReference type="InterPro" id="IPR036770">
    <property type="entry name" value="Ankyrin_rpt-contain_sf"/>
</dbReference>
<dbReference type="PROSITE" id="PS50088">
    <property type="entry name" value="ANK_REPEAT"/>
    <property type="match status" value="4"/>
</dbReference>
<dbReference type="PROSITE" id="PS50225">
    <property type="entry name" value="SOCS"/>
    <property type="match status" value="1"/>
</dbReference>
<keyword evidence="6" id="KW-1185">Reference proteome</keyword>
<dbReference type="PROSITE" id="PS50297">
    <property type="entry name" value="ANK_REP_REGION"/>
    <property type="match status" value="3"/>
</dbReference>
<reference evidence="5" key="2">
    <citation type="submission" date="2017-10" db="EMBL/GenBank/DDBJ databases">
        <title>Ladona fulva Genome sequencing and assembly.</title>
        <authorList>
            <person name="Murali S."/>
            <person name="Richards S."/>
            <person name="Bandaranaike D."/>
            <person name="Bellair M."/>
            <person name="Blankenburg K."/>
            <person name="Chao H."/>
            <person name="Dinh H."/>
            <person name="Doddapaneni H."/>
            <person name="Dugan-Rocha S."/>
            <person name="Elkadiri S."/>
            <person name="Gnanaolivu R."/>
            <person name="Hernandez B."/>
            <person name="Skinner E."/>
            <person name="Javaid M."/>
            <person name="Lee S."/>
            <person name="Li M."/>
            <person name="Ming W."/>
            <person name="Munidasa M."/>
            <person name="Muniz J."/>
            <person name="Nguyen L."/>
            <person name="Hughes D."/>
            <person name="Osuji N."/>
            <person name="Pu L.-L."/>
            <person name="Puazo M."/>
            <person name="Qu C."/>
            <person name="Quiroz J."/>
            <person name="Raj R."/>
            <person name="Weissenberger G."/>
            <person name="Xin Y."/>
            <person name="Zou X."/>
            <person name="Han Y."/>
            <person name="Worley K."/>
            <person name="Muzny D."/>
            <person name="Gibbs R."/>
        </authorList>
    </citation>
    <scope>NUCLEOTIDE SEQUENCE</scope>
    <source>
        <strain evidence="5">Sampled in the wild</strain>
    </source>
</reference>
<dbReference type="GO" id="GO:0035556">
    <property type="term" value="P:intracellular signal transduction"/>
    <property type="evidence" value="ECO:0007669"/>
    <property type="project" value="InterPro"/>
</dbReference>
<dbReference type="SMART" id="SM00248">
    <property type="entry name" value="ANK"/>
    <property type="match status" value="5"/>
</dbReference>
<name>A0A8K0JV74_LADFU</name>
<feature type="repeat" description="ANK" evidence="3">
    <location>
        <begin position="64"/>
        <end position="96"/>
    </location>
</feature>
<organism evidence="5 6">
    <name type="scientific">Ladona fulva</name>
    <name type="common">Scarce chaser dragonfly</name>
    <name type="synonym">Libellula fulva</name>
    <dbReference type="NCBI Taxonomy" id="123851"/>
    <lineage>
        <taxon>Eukaryota</taxon>
        <taxon>Metazoa</taxon>
        <taxon>Ecdysozoa</taxon>
        <taxon>Arthropoda</taxon>
        <taxon>Hexapoda</taxon>
        <taxon>Insecta</taxon>
        <taxon>Pterygota</taxon>
        <taxon>Palaeoptera</taxon>
        <taxon>Odonata</taxon>
        <taxon>Epiprocta</taxon>
        <taxon>Anisoptera</taxon>
        <taxon>Libelluloidea</taxon>
        <taxon>Libellulidae</taxon>
        <taxon>Ladona</taxon>
    </lineage>
</organism>
<feature type="repeat" description="ANK" evidence="3">
    <location>
        <begin position="101"/>
        <end position="134"/>
    </location>
</feature>
<dbReference type="InterPro" id="IPR001496">
    <property type="entry name" value="SOCS_box"/>
</dbReference>
<evidence type="ECO:0000256" key="3">
    <source>
        <dbReference type="PROSITE-ProRule" id="PRU00023"/>
    </source>
</evidence>
<dbReference type="InterPro" id="IPR002110">
    <property type="entry name" value="Ankyrin_rpt"/>
</dbReference>
<dbReference type="Gene3D" id="1.25.40.20">
    <property type="entry name" value="Ankyrin repeat-containing domain"/>
    <property type="match status" value="1"/>
</dbReference>
<comment type="caution">
    <text evidence="5">The sequence shown here is derived from an EMBL/GenBank/DDBJ whole genome shotgun (WGS) entry which is preliminary data.</text>
</comment>
<dbReference type="PANTHER" id="PTHR24171">
    <property type="entry name" value="ANKYRIN REPEAT DOMAIN-CONTAINING PROTEIN 39-RELATED"/>
    <property type="match status" value="1"/>
</dbReference>
<reference evidence="5" key="1">
    <citation type="submission" date="2013-04" db="EMBL/GenBank/DDBJ databases">
        <authorList>
            <person name="Qu J."/>
            <person name="Murali S.C."/>
            <person name="Bandaranaike D."/>
            <person name="Bellair M."/>
            <person name="Blankenburg K."/>
            <person name="Chao H."/>
            <person name="Dinh H."/>
            <person name="Doddapaneni H."/>
            <person name="Downs B."/>
            <person name="Dugan-Rocha S."/>
            <person name="Elkadiri S."/>
            <person name="Gnanaolivu R.D."/>
            <person name="Hernandez B."/>
            <person name="Javaid M."/>
            <person name="Jayaseelan J.C."/>
            <person name="Lee S."/>
            <person name="Li M."/>
            <person name="Ming W."/>
            <person name="Munidasa M."/>
            <person name="Muniz J."/>
            <person name="Nguyen L."/>
            <person name="Ongeri F."/>
            <person name="Osuji N."/>
            <person name="Pu L.-L."/>
            <person name="Puazo M."/>
            <person name="Qu C."/>
            <person name="Quiroz J."/>
            <person name="Raj R."/>
            <person name="Weissenberger G."/>
            <person name="Xin Y."/>
            <person name="Zou X."/>
            <person name="Han Y."/>
            <person name="Richards S."/>
            <person name="Worley K."/>
            <person name="Muzny D."/>
            <person name="Gibbs R."/>
        </authorList>
    </citation>
    <scope>NUCLEOTIDE SEQUENCE</scope>
    <source>
        <strain evidence="5">Sampled in the wild</strain>
    </source>
</reference>
<feature type="repeat" description="ANK" evidence="3">
    <location>
        <begin position="207"/>
        <end position="228"/>
    </location>
</feature>
<feature type="domain" description="SOCS box" evidence="4">
    <location>
        <begin position="254"/>
        <end position="313"/>
    </location>
</feature>
<dbReference type="InterPro" id="IPR036036">
    <property type="entry name" value="SOCS_box-like_dom_sf"/>
</dbReference>